<dbReference type="PROSITE" id="PS50865">
    <property type="entry name" value="ZF_MYND_2"/>
    <property type="match status" value="1"/>
</dbReference>
<dbReference type="Pfam" id="PF14737">
    <property type="entry name" value="DUF4470"/>
    <property type="match status" value="1"/>
</dbReference>
<comment type="caution">
    <text evidence="6">The sequence shown here is derived from an EMBL/GenBank/DDBJ whole genome shotgun (WGS) entry which is preliminary data.</text>
</comment>
<protein>
    <recommendedName>
        <fullName evidence="5">MYND-type domain-containing protein</fullName>
    </recommendedName>
</protein>
<feature type="domain" description="MYND-type" evidence="5">
    <location>
        <begin position="80"/>
        <end position="129"/>
    </location>
</feature>
<accession>A0A8H5M8D7</accession>
<evidence type="ECO:0000259" key="5">
    <source>
        <dbReference type="PROSITE" id="PS50865"/>
    </source>
</evidence>
<dbReference type="EMBL" id="JAACJN010000042">
    <property type="protein sequence ID" value="KAF5384653.1"/>
    <property type="molecule type" value="Genomic_DNA"/>
</dbReference>
<keyword evidence="1" id="KW-0479">Metal-binding</keyword>
<reference evidence="6 7" key="1">
    <citation type="journal article" date="2020" name="ISME J.">
        <title>Uncovering the hidden diversity of litter-decomposition mechanisms in mushroom-forming fungi.</title>
        <authorList>
            <person name="Floudas D."/>
            <person name="Bentzer J."/>
            <person name="Ahren D."/>
            <person name="Johansson T."/>
            <person name="Persson P."/>
            <person name="Tunlid A."/>
        </authorList>
    </citation>
    <scope>NUCLEOTIDE SEQUENCE [LARGE SCALE GENOMIC DNA]</scope>
    <source>
        <strain evidence="6 7">CBS 406.79</strain>
    </source>
</reference>
<proteinExistence type="predicted"/>
<dbReference type="InterPro" id="IPR027974">
    <property type="entry name" value="DUF4470"/>
</dbReference>
<keyword evidence="7" id="KW-1185">Reference proteome</keyword>
<dbReference type="Pfam" id="PF01753">
    <property type="entry name" value="zf-MYND"/>
    <property type="match status" value="1"/>
</dbReference>
<dbReference type="Gene3D" id="6.10.140.2220">
    <property type="match status" value="1"/>
</dbReference>
<sequence>MALVSNPRHSLPQRGPVVPAFGRVKSLVRTSSVMRRLRRRKSSGALSLNGTSEHAVEAPRIETFVSTAIGSGLLDDPITHLICANQSTRPLLMGRCSEQGIVSCPRCQLVKYCSERCQKQHWTRHRTTCAHPYLEDTWQPGWVLQDRPPSFACASTSFSPSLFISPVFDVLREQTLDCDFKLCFPACIDIRNLIETVNNLPLGYRGRFDVLLNTSDPITANRNLVILYALLHPLDPEPSTDKVAALAVHLMYSSALTSPGAAYLKRCLDDIYGSQYEGDNFSFRISLGIRGKGKIHSLQTITGTKQPREMFNSTYGLAQALRSQRRVLDAPENTDHWDRFLSRLKPSHRMAFKRFRDTGVLAPFSADTSHFTHPNRYSRFSSFHVTKSYLMPYKNSSLMFSAKGEWLGRADFNPFQGWDATAVQESGHRIASINSADIFSCLFFHLKSEFQRFISQVENLNLNFVLTQYDPHILSKGISAGIVPIFEGACFDRIDTRDMMDDIGINSCLADWGPC</sequence>
<evidence type="ECO:0000256" key="4">
    <source>
        <dbReference type="PROSITE-ProRule" id="PRU00134"/>
    </source>
</evidence>
<keyword evidence="3" id="KW-0862">Zinc</keyword>
<name>A0A8H5M8D7_9AGAR</name>
<evidence type="ECO:0000256" key="2">
    <source>
        <dbReference type="ARBA" id="ARBA00022771"/>
    </source>
</evidence>
<evidence type="ECO:0000256" key="1">
    <source>
        <dbReference type="ARBA" id="ARBA00022723"/>
    </source>
</evidence>
<evidence type="ECO:0000256" key="3">
    <source>
        <dbReference type="ARBA" id="ARBA00022833"/>
    </source>
</evidence>
<evidence type="ECO:0000313" key="6">
    <source>
        <dbReference type="EMBL" id="KAF5384653.1"/>
    </source>
</evidence>
<dbReference type="AlphaFoldDB" id="A0A8H5M8D7"/>
<dbReference type="GO" id="GO:0008270">
    <property type="term" value="F:zinc ion binding"/>
    <property type="evidence" value="ECO:0007669"/>
    <property type="project" value="UniProtKB-KW"/>
</dbReference>
<evidence type="ECO:0000313" key="7">
    <source>
        <dbReference type="Proteomes" id="UP000518752"/>
    </source>
</evidence>
<dbReference type="Proteomes" id="UP000518752">
    <property type="component" value="Unassembled WGS sequence"/>
</dbReference>
<organism evidence="6 7">
    <name type="scientific">Collybiopsis confluens</name>
    <dbReference type="NCBI Taxonomy" id="2823264"/>
    <lineage>
        <taxon>Eukaryota</taxon>
        <taxon>Fungi</taxon>
        <taxon>Dikarya</taxon>
        <taxon>Basidiomycota</taxon>
        <taxon>Agaricomycotina</taxon>
        <taxon>Agaricomycetes</taxon>
        <taxon>Agaricomycetidae</taxon>
        <taxon>Agaricales</taxon>
        <taxon>Marasmiineae</taxon>
        <taxon>Omphalotaceae</taxon>
        <taxon>Collybiopsis</taxon>
    </lineage>
</organism>
<dbReference type="InterPro" id="IPR002893">
    <property type="entry name" value="Znf_MYND"/>
</dbReference>
<dbReference type="OrthoDB" id="5282002at2759"/>
<gene>
    <name evidence="6" type="ORF">D9757_007444</name>
</gene>
<dbReference type="SUPFAM" id="SSF144232">
    <property type="entry name" value="HIT/MYND zinc finger-like"/>
    <property type="match status" value="1"/>
</dbReference>
<keyword evidence="2 4" id="KW-0863">Zinc-finger</keyword>